<evidence type="ECO:0000313" key="4">
    <source>
        <dbReference type="Proteomes" id="UP000275078"/>
    </source>
</evidence>
<evidence type="ECO:0000256" key="2">
    <source>
        <dbReference type="SAM" id="SignalP"/>
    </source>
</evidence>
<sequence length="385" mass="41248">MAFRSFQTLALFLLSLLLLTQQTLASLPMPDYPECITYCLSAASFADVKCPVRNFALNGNRPCLCQDKAFMARYTDCIMNGPWCGSVRDDSRAWTKPEEEYYAWIYMMFECKEMGVSLDGIDFGEKFGIRRVKNTQEVTSTVGATSHPGGQFGIGHGTTAPSADTSPRVVIIASSVFPQTTIFSYLPLTTALDNGALPCSTPATPTTSTITQIQTTSAFDAAGFPYASTVTVTATLTITPSCAQFDRVPITTVFTTLPTPIFQTRTQALKHSFTTDINNHEVLPDGGFGGALPDNSKARQFFTPVEGGGDGLAGEDDDAEDLPRGFVENQYTEGNDNTTEPVVGAIASKNPVSGGVGKGDLRMFGVGGLVLLNMAVGMFIVFGNL</sequence>
<gene>
    <name evidence="3" type="ORF">BJ508DRAFT_323491</name>
</gene>
<evidence type="ECO:0008006" key="5">
    <source>
        <dbReference type="Google" id="ProtNLM"/>
    </source>
</evidence>
<dbReference type="Proteomes" id="UP000275078">
    <property type="component" value="Unassembled WGS sequence"/>
</dbReference>
<evidence type="ECO:0000256" key="1">
    <source>
        <dbReference type="SAM" id="Phobius"/>
    </source>
</evidence>
<name>A0A3N4IEL7_ASCIM</name>
<keyword evidence="1" id="KW-0812">Transmembrane</keyword>
<feature type="transmembrane region" description="Helical" evidence="1">
    <location>
        <begin position="363"/>
        <end position="382"/>
    </location>
</feature>
<accession>A0A3N4IEL7</accession>
<keyword evidence="2" id="KW-0732">Signal</keyword>
<organism evidence="3 4">
    <name type="scientific">Ascobolus immersus RN42</name>
    <dbReference type="NCBI Taxonomy" id="1160509"/>
    <lineage>
        <taxon>Eukaryota</taxon>
        <taxon>Fungi</taxon>
        <taxon>Dikarya</taxon>
        <taxon>Ascomycota</taxon>
        <taxon>Pezizomycotina</taxon>
        <taxon>Pezizomycetes</taxon>
        <taxon>Pezizales</taxon>
        <taxon>Ascobolaceae</taxon>
        <taxon>Ascobolus</taxon>
    </lineage>
</organism>
<keyword evidence="4" id="KW-1185">Reference proteome</keyword>
<keyword evidence="1" id="KW-0472">Membrane</keyword>
<protein>
    <recommendedName>
        <fullName evidence="5">Extracellular membrane protein CFEM domain-containing protein</fullName>
    </recommendedName>
</protein>
<feature type="chain" id="PRO_5018232073" description="Extracellular membrane protein CFEM domain-containing protein" evidence="2">
    <location>
        <begin position="26"/>
        <end position="385"/>
    </location>
</feature>
<reference evidence="3 4" key="1">
    <citation type="journal article" date="2018" name="Nat. Ecol. Evol.">
        <title>Pezizomycetes genomes reveal the molecular basis of ectomycorrhizal truffle lifestyle.</title>
        <authorList>
            <person name="Murat C."/>
            <person name="Payen T."/>
            <person name="Noel B."/>
            <person name="Kuo A."/>
            <person name="Morin E."/>
            <person name="Chen J."/>
            <person name="Kohler A."/>
            <person name="Krizsan K."/>
            <person name="Balestrini R."/>
            <person name="Da Silva C."/>
            <person name="Montanini B."/>
            <person name="Hainaut M."/>
            <person name="Levati E."/>
            <person name="Barry K.W."/>
            <person name="Belfiori B."/>
            <person name="Cichocki N."/>
            <person name="Clum A."/>
            <person name="Dockter R.B."/>
            <person name="Fauchery L."/>
            <person name="Guy J."/>
            <person name="Iotti M."/>
            <person name="Le Tacon F."/>
            <person name="Lindquist E.A."/>
            <person name="Lipzen A."/>
            <person name="Malagnac F."/>
            <person name="Mello A."/>
            <person name="Molinier V."/>
            <person name="Miyauchi S."/>
            <person name="Poulain J."/>
            <person name="Riccioni C."/>
            <person name="Rubini A."/>
            <person name="Sitrit Y."/>
            <person name="Splivallo R."/>
            <person name="Traeger S."/>
            <person name="Wang M."/>
            <person name="Zifcakova L."/>
            <person name="Wipf D."/>
            <person name="Zambonelli A."/>
            <person name="Paolocci F."/>
            <person name="Nowrousian M."/>
            <person name="Ottonello S."/>
            <person name="Baldrian P."/>
            <person name="Spatafora J.W."/>
            <person name="Henrissat B."/>
            <person name="Nagy L.G."/>
            <person name="Aury J.M."/>
            <person name="Wincker P."/>
            <person name="Grigoriev I.V."/>
            <person name="Bonfante P."/>
            <person name="Martin F.M."/>
        </authorList>
    </citation>
    <scope>NUCLEOTIDE SEQUENCE [LARGE SCALE GENOMIC DNA]</scope>
    <source>
        <strain evidence="3 4">RN42</strain>
    </source>
</reference>
<proteinExistence type="predicted"/>
<keyword evidence="1" id="KW-1133">Transmembrane helix</keyword>
<dbReference type="EMBL" id="ML119658">
    <property type="protein sequence ID" value="RPA84582.1"/>
    <property type="molecule type" value="Genomic_DNA"/>
</dbReference>
<dbReference type="AlphaFoldDB" id="A0A3N4IEL7"/>
<evidence type="ECO:0000313" key="3">
    <source>
        <dbReference type="EMBL" id="RPA84582.1"/>
    </source>
</evidence>
<feature type="signal peptide" evidence="2">
    <location>
        <begin position="1"/>
        <end position="25"/>
    </location>
</feature>